<dbReference type="Gene3D" id="3.60.21.10">
    <property type="match status" value="1"/>
</dbReference>
<dbReference type="EMBL" id="JAPWDQ010000010">
    <property type="protein sequence ID" value="KAJ5477455.1"/>
    <property type="molecule type" value="Genomic_DNA"/>
</dbReference>
<dbReference type="InterPro" id="IPR004843">
    <property type="entry name" value="Calcineurin-like_PHP"/>
</dbReference>
<dbReference type="PANTHER" id="PTHR12905">
    <property type="entry name" value="METALLOPHOSPHOESTERASE"/>
    <property type="match status" value="1"/>
</dbReference>
<dbReference type="GeneID" id="81627449"/>
<dbReference type="InterPro" id="IPR029052">
    <property type="entry name" value="Metallo-depent_PP-like"/>
</dbReference>
<evidence type="ECO:0000313" key="2">
    <source>
        <dbReference type="EMBL" id="KAJ5477455.1"/>
    </source>
</evidence>
<dbReference type="InterPro" id="IPR051693">
    <property type="entry name" value="UPF0046_metallophosphoest"/>
</dbReference>
<protein>
    <recommendedName>
        <fullName evidence="1">Calcineurin-like phosphoesterase domain-containing protein</fullName>
    </recommendedName>
</protein>
<dbReference type="PANTHER" id="PTHR12905:SF0">
    <property type="entry name" value="CALCINEURIN-LIKE PHOSPHOESTERASE DOMAIN-CONTAINING PROTEIN"/>
    <property type="match status" value="1"/>
</dbReference>
<name>A0A9X0BP22_9EURO</name>
<organism evidence="2 3">
    <name type="scientific">Penicillium diatomitis</name>
    <dbReference type="NCBI Taxonomy" id="2819901"/>
    <lineage>
        <taxon>Eukaryota</taxon>
        <taxon>Fungi</taxon>
        <taxon>Dikarya</taxon>
        <taxon>Ascomycota</taxon>
        <taxon>Pezizomycotina</taxon>
        <taxon>Eurotiomycetes</taxon>
        <taxon>Eurotiomycetidae</taxon>
        <taxon>Eurotiales</taxon>
        <taxon>Aspergillaceae</taxon>
        <taxon>Penicillium</taxon>
    </lineage>
</organism>
<evidence type="ECO:0000259" key="1">
    <source>
        <dbReference type="Pfam" id="PF00149"/>
    </source>
</evidence>
<keyword evidence="3" id="KW-1185">Reference proteome</keyword>
<evidence type="ECO:0000313" key="3">
    <source>
        <dbReference type="Proteomes" id="UP001148312"/>
    </source>
</evidence>
<gene>
    <name evidence="2" type="ORF">N7539_007599</name>
</gene>
<dbReference type="GO" id="GO:0016787">
    <property type="term" value="F:hydrolase activity"/>
    <property type="evidence" value="ECO:0007669"/>
    <property type="project" value="InterPro"/>
</dbReference>
<dbReference type="SUPFAM" id="SSF56300">
    <property type="entry name" value="Metallo-dependent phosphatases"/>
    <property type="match status" value="1"/>
</dbReference>
<dbReference type="RefSeq" id="XP_056787999.1">
    <property type="nucleotide sequence ID" value="XM_056937200.1"/>
</dbReference>
<dbReference type="AlphaFoldDB" id="A0A9X0BP22"/>
<reference evidence="2" key="2">
    <citation type="journal article" date="2023" name="IMA Fungus">
        <title>Comparative genomic study of the Penicillium genus elucidates a diverse pangenome and 15 lateral gene transfer events.</title>
        <authorList>
            <person name="Petersen C."/>
            <person name="Sorensen T."/>
            <person name="Nielsen M.R."/>
            <person name="Sondergaard T.E."/>
            <person name="Sorensen J.L."/>
            <person name="Fitzpatrick D.A."/>
            <person name="Frisvad J.C."/>
            <person name="Nielsen K.L."/>
        </authorList>
    </citation>
    <scope>NUCLEOTIDE SEQUENCE</scope>
    <source>
        <strain evidence="2">IBT 30728</strain>
    </source>
</reference>
<proteinExistence type="predicted"/>
<feature type="domain" description="Calcineurin-like phosphoesterase" evidence="1">
    <location>
        <begin position="11"/>
        <end position="268"/>
    </location>
</feature>
<dbReference type="Proteomes" id="UP001148312">
    <property type="component" value="Unassembled WGS sequence"/>
</dbReference>
<accession>A0A9X0BP22</accession>
<sequence>MASTSVGIKTRICMISDTHTASPFSASETTYAYRSPLPKADVLIHGGDLTKVGYSAEHNTMVQMLKAADAELKLVIAGNHDITLDEEHFTDFGHRRHRRPEWFGGKDIVLDEDEKAILSAIRGDEPPRKELLRNYAHRMKDIYTNDSARGAGIRYLEEGIHRFTLSNGAKLTVYASPYQPMYGAWAFGYHRSKDRFNLPAPGSSKPAPANPVPDYPDIDIMLTHGPPANVMDSVGLDPKNVRRVGCEHLLRAAGRARPRLYVFGHIHEGWGARRGRWDATAPDGIRQEDVPTDTDDILDRRAAFCDVSSSGPQPLRVGEETLFVNASIMTLTYRPYNAPWLVDIDLPSANA</sequence>
<reference evidence="2" key="1">
    <citation type="submission" date="2022-12" db="EMBL/GenBank/DDBJ databases">
        <authorList>
            <person name="Petersen C."/>
        </authorList>
    </citation>
    <scope>NUCLEOTIDE SEQUENCE</scope>
    <source>
        <strain evidence="2">IBT 30728</strain>
    </source>
</reference>
<comment type="caution">
    <text evidence="2">The sequence shown here is derived from an EMBL/GenBank/DDBJ whole genome shotgun (WGS) entry which is preliminary data.</text>
</comment>
<dbReference type="Pfam" id="PF00149">
    <property type="entry name" value="Metallophos"/>
    <property type="match status" value="1"/>
</dbReference>